<name>A0A2U8FQU8_9BURK</name>
<evidence type="ECO:0000256" key="2">
    <source>
        <dbReference type="SAM" id="SignalP"/>
    </source>
</evidence>
<organism evidence="4 5">
    <name type="scientific">Aquabacterium olei</name>
    <dbReference type="NCBI Taxonomy" id="1296669"/>
    <lineage>
        <taxon>Bacteria</taxon>
        <taxon>Pseudomonadati</taxon>
        <taxon>Pseudomonadota</taxon>
        <taxon>Betaproteobacteria</taxon>
        <taxon>Burkholderiales</taxon>
        <taxon>Aquabacterium</taxon>
    </lineage>
</organism>
<keyword evidence="5" id="KW-1185">Reference proteome</keyword>
<feature type="chain" id="PRO_5015965519" evidence="2">
    <location>
        <begin position="33"/>
        <end position="311"/>
    </location>
</feature>
<dbReference type="OrthoDB" id="5559625at2"/>
<evidence type="ECO:0000313" key="5">
    <source>
        <dbReference type="Proteomes" id="UP000244892"/>
    </source>
</evidence>
<dbReference type="InterPro" id="IPR013766">
    <property type="entry name" value="Thioredoxin_domain"/>
</dbReference>
<gene>
    <name evidence="4" type="ORF">DEH84_08075</name>
</gene>
<dbReference type="PROSITE" id="PS51257">
    <property type="entry name" value="PROKAR_LIPOPROTEIN"/>
    <property type="match status" value="1"/>
</dbReference>
<dbReference type="SUPFAM" id="SSF52833">
    <property type="entry name" value="Thioredoxin-like"/>
    <property type="match status" value="1"/>
</dbReference>
<dbReference type="EMBL" id="CP029210">
    <property type="protein sequence ID" value="AWI53393.1"/>
    <property type="molecule type" value="Genomic_DNA"/>
</dbReference>
<feature type="domain" description="Thioredoxin" evidence="3">
    <location>
        <begin position="164"/>
        <end position="294"/>
    </location>
</feature>
<dbReference type="InterPro" id="IPR039555">
    <property type="entry name" value="TraF/TrbB"/>
</dbReference>
<sequence length="311" mass="34062">MPRPSRPSWASRSGLFRLLASIALLAFACLNAAPEAQAQASSKLDEPIAAPYWSDAWRGWHFYEDPEPEVRDTPEAQPKTPALPPPTSPAAPTPSTRPARAPELVEFERLQKAVESYRNIAIMRPTEANVRRYMELEAKVVARASYFADVAQRVAWATPELDPTVHGRPVNAKALEVFDRDQLLSRSQSITSLGKDHVLFFFFRSDCPYCHAFAPTLTAFEARHGIKVVAISVDGGPMPGFADARADNGIANTLKVTQVPAVFLAQPYTGQITPIGFGVLSESELLERITTVSTPAAQAMLPSVNRQVVLQ</sequence>
<keyword evidence="2" id="KW-0732">Signal</keyword>
<evidence type="ECO:0000256" key="1">
    <source>
        <dbReference type="SAM" id="MobiDB-lite"/>
    </source>
</evidence>
<evidence type="ECO:0000313" key="4">
    <source>
        <dbReference type="EMBL" id="AWI53393.1"/>
    </source>
</evidence>
<dbReference type="AlphaFoldDB" id="A0A2U8FQU8"/>
<feature type="compositionally biased region" description="Basic and acidic residues" evidence="1">
    <location>
        <begin position="65"/>
        <end position="74"/>
    </location>
</feature>
<dbReference type="NCBIfam" id="TIGR02740">
    <property type="entry name" value="TraF-like"/>
    <property type="match status" value="1"/>
</dbReference>
<accession>A0A2U8FQU8</accession>
<proteinExistence type="predicted"/>
<dbReference type="Proteomes" id="UP000244892">
    <property type="component" value="Chromosome"/>
</dbReference>
<dbReference type="Gene3D" id="3.40.30.10">
    <property type="entry name" value="Glutaredoxin"/>
    <property type="match status" value="1"/>
</dbReference>
<feature type="compositionally biased region" description="Pro residues" evidence="1">
    <location>
        <begin position="81"/>
        <end position="92"/>
    </location>
</feature>
<reference evidence="4 5" key="1">
    <citation type="submission" date="2018-05" db="EMBL/GenBank/DDBJ databases">
        <title>complete genome sequence of Aquabacterium olei NBRC 110486.</title>
        <authorList>
            <person name="Tang B."/>
            <person name="Chang J."/>
            <person name="Zhang L."/>
            <person name="Yang H."/>
        </authorList>
    </citation>
    <scope>NUCLEOTIDE SEQUENCE [LARGE SCALE GENOMIC DNA]</scope>
    <source>
        <strain evidence="4 5">NBRC 110486</strain>
    </source>
</reference>
<protein>
    <submittedName>
        <fullName evidence="4">Conjugal transfer protein TraF</fullName>
    </submittedName>
</protein>
<dbReference type="PROSITE" id="PS51352">
    <property type="entry name" value="THIOREDOXIN_2"/>
    <property type="match status" value="1"/>
</dbReference>
<evidence type="ECO:0000259" key="3">
    <source>
        <dbReference type="PROSITE" id="PS51352"/>
    </source>
</evidence>
<dbReference type="KEGG" id="aon:DEH84_08075"/>
<feature type="region of interest" description="Disordered" evidence="1">
    <location>
        <begin position="65"/>
        <end position="98"/>
    </location>
</feature>
<feature type="signal peptide" evidence="2">
    <location>
        <begin position="1"/>
        <end position="32"/>
    </location>
</feature>
<dbReference type="Pfam" id="PF13728">
    <property type="entry name" value="TraF"/>
    <property type="match status" value="1"/>
</dbReference>
<dbReference type="InterPro" id="IPR014111">
    <property type="entry name" value="T4SS_TraF-like"/>
</dbReference>
<dbReference type="InterPro" id="IPR036249">
    <property type="entry name" value="Thioredoxin-like_sf"/>
</dbReference>